<keyword evidence="7" id="KW-0949">S-adenosyl-L-methionine</keyword>
<dbReference type="GO" id="GO:0032259">
    <property type="term" value="P:methylation"/>
    <property type="evidence" value="ECO:0007669"/>
    <property type="project" value="UniProtKB-KW"/>
</dbReference>
<keyword evidence="4" id="KW-0963">Cytoplasm</keyword>
<keyword evidence="5 8" id="KW-0489">Methyltransferase</keyword>
<dbReference type="InterPro" id="IPR000682">
    <property type="entry name" value="PCMT"/>
</dbReference>
<name>A0A160TD90_9ZZZZ</name>
<dbReference type="Pfam" id="PF01135">
    <property type="entry name" value="PCMT"/>
    <property type="match status" value="1"/>
</dbReference>
<dbReference type="EMBL" id="CZQC01000049">
    <property type="protein sequence ID" value="CUS41618.1"/>
    <property type="molecule type" value="Genomic_DNA"/>
</dbReference>
<evidence type="ECO:0000313" key="8">
    <source>
        <dbReference type="EMBL" id="CUS41618.1"/>
    </source>
</evidence>
<protein>
    <recommendedName>
        <fullName evidence="3">protein-L-isoaspartate(D-aspartate) O-methyltransferase</fullName>
        <ecNumber evidence="3">2.1.1.77</ecNumber>
    </recommendedName>
</protein>
<dbReference type="CDD" id="cd02440">
    <property type="entry name" value="AdoMet_MTases"/>
    <property type="match status" value="1"/>
</dbReference>
<dbReference type="PANTHER" id="PTHR11579:SF0">
    <property type="entry name" value="PROTEIN-L-ISOASPARTATE(D-ASPARTATE) O-METHYLTRANSFERASE"/>
    <property type="match status" value="1"/>
</dbReference>
<dbReference type="PROSITE" id="PS01279">
    <property type="entry name" value="PCMT"/>
    <property type="match status" value="1"/>
</dbReference>
<dbReference type="GO" id="GO:0004719">
    <property type="term" value="F:protein-L-isoaspartate (D-aspartate) O-methyltransferase activity"/>
    <property type="evidence" value="ECO:0007669"/>
    <property type="project" value="UniProtKB-EC"/>
</dbReference>
<evidence type="ECO:0000256" key="5">
    <source>
        <dbReference type="ARBA" id="ARBA00022603"/>
    </source>
</evidence>
<accession>A0A160TD90</accession>
<reference evidence="8" key="1">
    <citation type="submission" date="2015-10" db="EMBL/GenBank/DDBJ databases">
        <authorList>
            <person name="Gilbert D.G."/>
        </authorList>
    </citation>
    <scope>NUCLEOTIDE SEQUENCE</scope>
</reference>
<dbReference type="NCBIfam" id="TIGR00080">
    <property type="entry name" value="pimt"/>
    <property type="match status" value="1"/>
</dbReference>
<dbReference type="SUPFAM" id="SSF53335">
    <property type="entry name" value="S-adenosyl-L-methionine-dependent methyltransferases"/>
    <property type="match status" value="1"/>
</dbReference>
<evidence type="ECO:0000256" key="4">
    <source>
        <dbReference type="ARBA" id="ARBA00022490"/>
    </source>
</evidence>
<comment type="similarity">
    <text evidence="2">Belongs to the methyltransferase superfamily. L-isoaspartyl/D-aspartyl protein methyltransferase family.</text>
</comment>
<evidence type="ECO:0000256" key="1">
    <source>
        <dbReference type="ARBA" id="ARBA00004496"/>
    </source>
</evidence>
<dbReference type="InterPro" id="IPR029063">
    <property type="entry name" value="SAM-dependent_MTases_sf"/>
</dbReference>
<dbReference type="FunFam" id="3.40.50.150:FF:000010">
    <property type="entry name" value="Protein-L-isoaspartate O-methyltransferase"/>
    <property type="match status" value="1"/>
</dbReference>
<evidence type="ECO:0000256" key="3">
    <source>
        <dbReference type="ARBA" id="ARBA00011890"/>
    </source>
</evidence>
<comment type="subcellular location">
    <subcellularLocation>
        <location evidence="1">Cytoplasm</location>
    </subcellularLocation>
</comment>
<dbReference type="AlphaFoldDB" id="A0A160TD90"/>
<dbReference type="NCBIfam" id="NF001453">
    <property type="entry name" value="PRK00312.1"/>
    <property type="match status" value="1"/>
</dbReference>
<evidence type="ECO:0000256" key="7">
    <source>
        <dbReference type="ARBA" id="ARBA00022691"/>
    </source>
</evidence>
<gene>
    <name evidence="8" type="ORF">MGWOODY_Tha1692</name>
</gene>
<dbReference type="PANTHER" id="PTHR11579">
    <property type="entry name" value="PROTEIN-L-ISOASPARTATE O-METHYLTRANSFERASE"/>
    <property type="match status" value="1"/>
</dbReference>
<sequence length="220" mass="24289">MNEQQLTGIGMTSQRTRNRLVQRLRDAGIQSEAVLSVIATTPRHLFVDEALAHRAYEDTALPIGNNQTISQPYTVARMTEVLLAAGPLNRVLEIGTGSGYQTAVLSPLVKQLYSVERIEPLHLRAVERLQRLGYDNVRLSMSDGTWGWPEHGPYDGILAAAAPEEVPESLLEQLVDGGRLVLPVGGAEQKLVLITRHGDHFSRKSLEPVRFVPFLPGVQR</sequence>
<dbReference type="Gene3D" id="3.40.50.150">
    <property type="entry name" value="Vaccinia Virus protein VP39"/>
    <property type="match status" value="1"/>
</dbReference>
<evidence type="ECO:0000256" key="6">
    <source>
        <dbReference type="ARBA" id="ARBA00022679"/>
    </source>
</evidence>
<dbReference type="GO" id="GO:0005737">
    <property type="term" value="C:cytoplasm"/>
    <property type="evidence" value="ECO:0007669"/>
    <property type="project" value="UniProtKB-SubCell"/>
</dbReference>
<organism evidence="8">
    <name type="scientific">hydrothermal vent metagenome</name>
    <dbReference type="NCBI Taxonomy" id="652676"/>
    <lineage>
        <taxon>unclassified sequences</taxon>
        <taxon>metagenomes</taxon>
        <taxon>ecological metagenomes</taxon>
    </lineage>
</organism>
<dbReference type="EC" id="2.1.1.77" evidence="3"/>
<proteinExistence type="inferred from homology"/>
<keyword evidence="6 8" id="KW-0808">Transferase</keyword>
<dbReference type="HAMAP" id="MF_00090">
    <property type="entry name" value="PIMT"/>
    <property type="match status" value="1"/>
</dbReference>
<evidence type="ECO:0000256" key="2">
    <source>
        <dbReference type="ARBA" id="ARBA00005369"/>
    </source>
</evidence>